<dbReference type="EMBL" id="GAIX01002262">
    <property type="protein sequence ID" value="JAA90298.1"/>
    <property type="molecule type" value="Transcribed_RNA"/>
</dbReference>
<dbReference type="AlphaFoldDB" id="S4PKE9"/>
<sequence length="71" mass="8002">MSSSHGAQLRYKSYGGYQLLFSETTTSLRFDLKTNLCAVQCYRLKVTTFALPFAQTVMPDPQHTDGIYSSE</sequence>
<reference evidence="1" key="2">
    <citation type="submission" date="2013-05" db="EMBL/GenBank/DDBJ databases">
        <authorList>
            <person name="Carter J.-M."/>
            <person name="Baker S.C."/>
            <person name="Pink R."/>
            <person name="Carter D.R.F."/>
            <person name="Collins A."/>
            <person name="Tomlin J."/>
            <person name="Gibbs M."/>
            <person name="Breuker C.J."/>
        </authorList>
    </citation>
    <scope>NUCLEOTIDE SEQUENCE</scope>
    <source>
        <tissue evidence="1">Ovary</tissue>
    </source>
</reference>
<proteinExistence type="predicted"/>
<evidence type="ECO:0000313" key="1">
    <source>
        <dbReference type="EMBL" id="JAA90298.1"/>
    </source>
</evidence>
<name>S4PKE9_9NEOP</name>
<reference evidence="1" key="1">
    <citation type="journal article" date="2013" name="BMC Genomics">
        <title>Unscrambling butterfly oogenesis.</title>
        <authorList>
            <person name="Carter J.M."/>
            <person name="Baker S.C."/>
            <person name="Pink R."/>
            <person name="Carter D.R."/>
            <person name="Collins A."/>
            <person name="Tomlin J."/>
            <person name="Gibbs M."/>
            <person name="Breuker C.J."/>
        </authorList>
    </citation>
    <scope>NUCLEOTIDE SEQUENCE</scope>
    <source>
        <tissue evidence="1">Ovary</tissue>
    </source>
</reference>
<protein>
    <submittedName>
        <fullName evidence="1">Uncharacterized protein</fullName>
    </submittedName>
</protein>
<organism evidence="1">
    <name type="scientific">Pararge aegeria</name>
    <name type="common">speckled wood butterfly</name>
    <dbReference type="NCBI Taxonomy" id="116150"/>
    <lineage>
        <taxon>Eukaryota</taxon>
        <taxon>Metazoa</taxon>
        <taxon>Ecdysozoa</taxon>
        <taxon>Arthropoda</taxon>
        <taxon>Hexapoda</taxon>
        <taxon>Insecta</taxon>
        <taxon>Pterygota</taxon>
        <taxon>Neoptera</taxon>
        <taxon>Endopterygota</taxon>
        <taxon>Lepidoptera</taxon>
        <taxon>Glossata</taxon>
        <taxon>Ditrysia</taxon>
        <taxon>Papilionoidea</taxon>
        <taxon>Nymphalidae</taxon>
        <taxon>Satyrinae</taxon>
        <taxon>Satyrini</taxon>
        <taxon>Parargina</taxon>
        <taxon>Pararge</taxon>
    </lineage>
</organism>
<accession>S4PKE9</accession>